<accession>A0A180FYI2</accession>
<feature type="signal peptide" evidence="1">
    <location>
        <begin position="1"/>
        <end position="22"/>
    </location>
</feature>
<reference evidence="2" key="1">
    <citation type="submission" date="2009-11" db="EMBL/GenBank/DDBJ databases">
        <authorList>
            <consortium name="The Broad Institute Genome Sequencing Platform"/>
            <person name="Ward D."/>
            <person name="Feldgarden M."/>
            <person name="Earl A."/>
            <person name="Young S.K."/>
            <person name="Zeng Q."/>
            <person name="Koehrsen M."/>
            <person name="Alvarado L."/>
            <person name="Berlin A."/>
            <person name="Bochicchio J."/>
            <person name="Borenstein D."/>
            <person name="Chapman S.B."/>
            <person name="Chen Z."/>
            <person name="Engels R."/>
            <person name="Freedman E."/>
            <person name="Gellesch M."/>
            <person name="Goldberg J."/>
            <person name="Griggs A."/>
            <person name="Gujja S."/>
            <person name="Heilman E."/>
            <person name="Heiman D."/>
            <person name="Hepburn T."/>
            <person name="Howarth C."/>
            <person name="Jen D."/>
            <person name="Larson L."/>
            <person name="Lewis B."/>
            <person name="Mehta T."/>
            <person name="Park D."/>
            <person name="Pearson M."/>
            <person name="Roberts A."/>
            <person name="Saif S."/>
            <person name="Shea T."/>
            <person name="Shenoy N."/>
            <person name="Sisk P."/>
            <person name="Stolte C."/>
            <person name="Sykes S."/>
            <person name="Thomson T."/>
            <person name="Walk T."/>
            <person name="White J."/>
            <person name="Yandava C."/>
            <person name="Izard J."/>
            <person name="Baranova O.V."/>
            <person name="Blanton J.M."/>
            <person name="Tanner A.C."/>
            <person name="Dewhirst F.E."/>
            <person name="Haas B."/>
            <person name="Nusbaum C."/>
            <person name="Birren B."/>
        </authorList>
    </citation>
    <scope>NUCLEOTIDE SEQUENCE [LARGE SCALE GENOMIC DNA]</scope>
    <source>
        <strain evidence="2">1-1 BBBD Race 1</strain>
    </source>
</reference>
<gene>
    <name evidence="2" type="ORF">PTTG_30681</name>
</gene>
<dbReference type="VEuPathDB" id="FungiDB:PTTG_30681"/>
<reference evidence="3" key="4">
    <citation type="submission" date="2025-05" db="UniProtKB">
        <authorList>
            <consortium name="EnsemblFungi"/>
        </authorList>
    </citation>
    <scope>IDENTIFICATION</scope>
    <source>
        <strain evidence="3">isolate 1-1 / race 1 (BBBD)</strain>
    </source>
</reference>
<reference evidence="2" key="2">
    <citation type="submission" date="2016-05" db="EMBL/GenBank/DDBJ databases">
        <title>Comparative analysis highlights variable genome content of wheat rusts and divergence of the mating loci.</title>
        <authorList>
            <person name="Cuomo C.A."/>
            <person name="Bakkeren G."/>
            <person name="Szabo L."/>
            <person name="Khalil H."/>
            <person name="Joly D."/>
            <person name="Goldberg J."/>
            <person name="Young S."/>
            <person name="Zeng Q."/>
            <person name="Fellers J."/>
        </authorList>
    </citation>
    <scope>NUCLEOTIDE SEQUENCE [LARGE SCALE GENOMIC DNA]</scope>
    <source>
        <strain evidence="2">1-1 BBBD Race 1</strain>
    </source>
</reference>
<keyword evidence="4" id="KW-1185">Reference proteome</keyword>
<feature type="chain" id="PRO_5008109437" evidence="1">
    <location>
        <begin position="23"/>
        <end position="87"/>
    </location>
</feature>
<name>A0A180FYI2_PUCT1</name>
<sequence length="87" mass="9803">MNISLVFVLASLMAFQIVTVSAVPVVEGVEPQGLVPKVLHRKDEAEEEVEVWKRRNCSCEPADYRTQTAEALFDLASVFQLLRRSQI</sequence>
<dbReference type="AlphaFoldDB" id="A0A180FYI2"/>
<dbReference type="EnsemblFungi" id="PTTG_30681-t43_1">
    <property type="protein sequence ID" value="PTTG_30681-t43_1-p1"/>
    <property type="gene ID" value="PTTG_30681"/>
</dbReference>
<protein>
    <submittedName>
        <fullName evidence="2 3">Uncharacterized protein</fullName>
    </submittedName>
</protein>
<dbReference type="EMBL" id="ADAS02005838">
    <property type="protein sequence ID" value="OAV85229.1"/>
    <property type="molecule type" value="Genomic_DNA"/>
</dbReference>
<dbReference type="Proteomes" id="UP000005240">
    <property type="component" value="Unassembled WGS sequence"/>
</dbReference>
<organism evidence="2">
    <name type="scientific">Puccinia triticina (isolate 1-1 / race 1 (BBBD))</name>
    <name type="common">Brown leaf rust fungus</name>
    <dbReference type="NCBI Taxonomy" id="630390"/>
    <lineage>
        <taxon>Eukaryota</taxon>
        <taxon>Fungi</taxon>
        <taxon>Dikarya</taxon>
        <taxon>Basidiomycota</taxon>
        <taxon>Pucciniomycotina</taxon>
        <taxon>Pucciniomycetes</taxon>
        <taxon>Pucciniales</taxon>
        <taxon>Pucciniaceae</taxon>
        <taxon>Puccinia</taxon>
    </lineage>
</organism>
<keyword evidence="1" id="KW-0732">Signal</keyword>
<evidence type="ECO:0000313" key="4">
    <source>
        <dbReference type="Proteomes" id="UP000005240"/>
    </source>
</evidence>
<evidence type="ECO:0000313" key="3">
    <source>
        <dbReference type="EnsemblFungi" id="PTTG_30681-t43_1-p1"/>
    </source>
</evidence>
<reference evidence="3 4" key="3">
    <citation type="journal article" date="2017" name="G3 (Bethesda)">
        <title>Comparative analysis highlights variable genome content of wheat rusts and divergence of the mating loci.</title>
        <authorList>
            <person name="Cuomo C.A."/>
            <person name="Bakkeren G."/>
            <person name="Khalil H.B."/>
            <person name="Panwar V."/>
            <person name="Joly D."/>
            <person name="Linning R."/>
            <person name="Sakthikumar S."/>
            <person name="Song X."/>
            <person name="Adiconis X."/>
            <person name="Fan L."/>
            <person name="Goldberg J.M."/>
            <person name="Levin J.Z."/>
            <person name="Young S."/>
            <person name="Zeng Q."/>
            <person name="Anikster Y."/>
            <person name="Bruce M."/>
            <person name="Wang M."/>
            <person name="Yin C."/>
            <person name="McCallum B."/>
            <person name="Szabo L.J."/>
            <person name="Hulbert S."/>
            <person name="Chen X."/>
            <person name="Fellers J.P."/>
        </authorList>
    </citation>
    <scope>NUCLEOTIDE SEQUENCE</scope>
    <source>
        <strain evidence="3">isolate 1-1 / race 1 (BBBD)</strain>
        <strain evidence="4">Isolate 1-1 / race 1 (BBBD)</strain>
    </source>
</reference>
<evidence type="ECO:0000256" key="1">
    <source>
        <dbReference type="SAM" id="SignalP"/>
    </source>
</evidence>
<proteinExistence type="predicted"/>
<evidence type="ECO:0000313" key="2">
    <source>
        <dbReference type="EMBL" id="OAV85229.1"/>
    </source>
</evidence>